<sequence>MAIYWRQMLAMAVLFPLLAAGPVRAEPVTLAYWVAWDPLQAEAKAAQAAIAEFEAANPDIKVKTQVIAYDALHDKLVTGLAGGDAPDMAWGLGEWLGEFNRMGVLADLSAHAKAWPDLGALYPNVVRNLTIDGKLRALPNYLGLRALLYHADMLKAAGIETPPRTWDELVQASAAIQAETGKPGFGIAGKGVRAVQELFTCLAQNGVEIAKRMPDGKYRNTWAEAPEELERVTGVLSLYGRLLSEKAIAPQSVNWSWEDEDTNFALGQYAMVMNGSWMKGRIDQNPQAMRDVAVAPPPVGRIAATFFEIAPLYVFTGKHLDAAWKLATFLLSRGVQTAMFPDRSPRSDVQSDPVWGRPFTALVPIGVSFPPIVLGSIPRDMETALGRVLLKGEKPAAVAAWLGQSVNKSLKRSGQLSE</sequence>
<dbReference type="PANTHER" id="PTHR43649:SF12">
    <property type="entry name" value="DIACETYLCHITOBIOSE BINDING PROTEIN DASA"/>
    <property type="match status" value="1"/>
</dbReference>
<dbReference type="Pfam" id="PF01547">
    <property type="entry name" value="SBP_bac_1"/>
    <property type="match status" value="1"/>
</dbReference>
<dbReference type="RefSeq" id="WP_010684563.1">
    <property type="nucleotide sequence ID" value="NZ_CP043538.1"/>
</dbReference>
<dbReference type="SUPFAM" id="SSF53850">
    <property type="entry name" value="Periplasmic binding protein-like II"/>
    <property type="match status" value="1"/>
</dbReference>
<dbReference type="EMBL" id="CP043538">
    <property type="protein sequence ID" value="QGY05692.1"/>
    <property type="molecule type" value="Genomic_DNA"/>
</dbReference>
<dbReference type="Proteomes" id="UP000012488">
    <property type="component" value="Chromosome"/>
</dbReference>
<reference evidence="5 6" key="1">
    <citation type="journal article" date="2012" name="Genet. Mol. Biol.">
        <title>Analysis of 16S rRNA and mxaF genes revealing insights into Methylobacterium niche-specific plant association.</title>
        <authorList>
            <person name="Dourado M.N."/>
            <person name="Andreote F.D."/>
            <person name="Dini-Andreote F."/>
            <person name="Conti R."/>
            <person name="Araujo J.M."/>
            <person name="Araujo W.L."/>
        </authorList>
    </citation>
    <scope>NUCLEOTIDE SEQUENCE [LARGE SCALE GENOMIC DNA]</scope>
    <source>
        <strain evidence="5 6">SR1.6/6</strain>
    </source>
</reference>
<evidence type="ECO:0000256" key="3">
    <source>
        <dbReference type="ARBA" id="ARBA00022764"/>
    </source>
</evidence>
<reference evidence="5 6" key="2">
    <citation type="journal article" date="2013" name="Genome Announc.">
        <title>Draft Genome Sequence of Methylobacterium mesophilicum Strain SR1.6/6, Isolated from Citrus sinensis.</title>
        <authorList>
            <person name="Marinho Almeida D."/>
            <person name="Dini-Andreote F."/>
            <person name="Camargo Neves A.A."/>
            <person name="Juca Ramos R.T."/>
            <person name="Andreote F.D."/>
            <person name="Carneiro A.R."/>
            <person name="Oliveira de Souza Lima A."/>
            <person name="Caracciolo Gomes de Sa P.H."/>
            <person name="Ribeiro Barbosa M.S."/>
            <person name="Araujo W.L."/>
            <person name="Silva A."/>
        </authorList>
    </citation>
    <scope>NUCLEOTIDE SEQUENCE [LARGE SCALE GENOMIC DNA]</scope>
    <source>
        <strain evidence="5 6">SR1.6/6</strain>
    </source>
</reference>
<accession>A0A6B9FUI3</accession>
<name>A0A6B9FUI3_9HYPH</name>
<evidence type="ECO:0000313" key="6">
    <source>
        <dbReference type="Proteomes" id="UP000012488"/>
    </source>
</evidence>
<dbReference type="AlphaFoldDB" id="A0A6B9FUI3"/>
<dbReference type="PANTHER" id="PTHR43649">
    <property type="entry name" value="ARABINOSE-BINDING PROTEIN-RELATED"/>
    <property type="match status" value="1"/>
</dbReference>
<dbReference type="GO" id="GO:0042597">
    <property type="term" value="C:periplasmic space"/>
    <property type="evidence" value="ECO:0007669"/>
    <property type="project" value="UniProtKB-SubCell"/>
</dbReference>
<evidence type="ECO:0000256" key="4">
    <source>
        <dbReference type="SAM" id="SignalP"/>
    </source>
</evidence>
<feature type="signal peptide" evidence="4">
    <location>
        <begin position="1"/>
        <end position="25"/>
    </location>
</feature>
<proteinExistence type="inferred from homology"/>
<dbReference type="InterPro" id="IPR006059">
    <property type="entry name" value="SBP"/>
</dbReference>
<dbReference type="InterPro" id="IPR050490">
    <property type="entry name" value="Bact_solute-bd_prot1"/>
</dbReference>
<feature type="chain" id="PRO_5025669499" evidence="4">
    <location>
        <begin position="26"/>
        <end position="418"/>
    </location>
</feature>
<comment type="subcellular location">
    <subcellularLocation>
        <location evidence="1">Periplasm</location>
    </subcellularLocation>
</comment>
<evidence type="ECO:0000313" key="5">
    <source>
        <dbReference type="EMBL" id="QGY05692.1"/>
    </source>
</evidence>
<dbReference type="Gene3D" id="3.40.190.10">
    <property type="entry name" value="Periplasmic binding protein-like II"/>
    <property type="match status" value="2"/>
</dbReference>
<evidence type="ECO:0000256" key="1">
    <source>
        <dbReference type="ARBA" id="ARBA00004418"/>
    </source>
</evidence>
<evidence type="ECO:0000256" key="2">
    <source>
        <dbReference type="ARBA" id="ARBA00008520"/>
    </source>
</evidence>
<dbReference type="OrthoDB" id="9805950at2"/>
<protein>
    <submittedName>
        <fullName evidence="5">Extracellular solute-binding protein</fullName>
    </submittedName>
</protein>
<keyword evidence="4" id="KW-0732">Signal</keyword>
<comment type="similarity">
    <text evidence="2">Belongs to the bacterial solute-binding protein 1 family.</text>
</comment>
<keyword evidence="3" id="KW-0574">Periplasm</keyword>
<dbReference type="KEGG" id="mmes:MMSR116_30200"/>
<organism evidence="5 6">
    <name type="scientific">Methylobacterium mesophilicum SR1.6/6</name>
    <dbReference type="NCBI Taxonomy" id="908290"/>
    <lineage>
        <taxon>Bacteria</taxon>
        <taxon>Pseudomonadati</taxon>
        <taxon>Pseudomonadota</taxon>
        <taxon>Alphaproteobacteria</taxon>
        <taxon>Hyphomicrobiales</taxon>
        <taxon>Methylobacteriaceae</taxon>
        <taxon>Methylobacterium</taxon>
    </lineage>
</organism>
<gene>
    <name evidence="5" type="ORF">MMSR116_30200</name>
</gene>